<comment type="caution">
    <text evidence="1">The sequence shown here is derived from an EMBL/GenBank/DDBJ whole genome shotgun (WGS) entry which is preliminary data.</text>
</comment>
<dbReference type="InterPro" id="IPR029033">
    <property type="entry name" value="His_PPase_superfam"/>
</dbReference>
<dbReference type="AlphaFoldDB" id="A0A839ECD4"/>
<accession>A0A839ECD4</accession>
<dbReference type="PANTHER" id="PTHR48100">
    <property type="entry name" value="BROAD-SPECIFICITY PHOSPHATASE YOR283W-RELATED"/>
    <property type="match status" value="1"/>
</dbReference>
<dbReference type="GO" id="GO:0016791">
    <property type="term" value="F:phosphatase activity"/>
    <property type="evidence" value="ECO:0007669"/>
    <property type="project" value="TreeGrafter"/>
</dbReference>
<reference evidence="1 2" key="1">
    <citation type="submission" date="2020-07" db="EMBL/GenBank/DDBJ databases">
        <title>Sequencing the genomes of 1000 actinobacteria strains.</title>
        <authorList>
            <person name="Klenk H.-P."/>
        </authorList>
    </citation>
    <scope>NUCLEOTIDE SEQUENCE [LARGE SCALE GENOMIC DNA]</scope>
    <source>
        <strain evidence="1 2">DSM 19663</strain>
    </source>
</reference>
<dbReference type="SUPFAM" id="SSF53254">
    <property type="entry name" value="Phosphoglycerate mutase-like"/>
    <property type="match status" value="1"/>
</dbReference>
<gene>
    <name evidence="1" type="ORF">FHX53_002480</name>
</gene>
<proteinExistence type="predicted"/>
<sequence>MPADIVHLVRHGEVHNPKRVLYGRLDGFGLSELGHRMAASAVQALAGHEIAALYASPLQRAQESAAPWAEAFGLPIHTDDRIIEPTNRFEGKRMDRRTLMHPKHWHLMRDPSTPSWGEPFADIAARMLIAMREAHERIDSGEVVMVSHQLPIWMVHRAVADKRLAHDPRKRRCSLSSVTSFAWSDGAFIEIGYQDPAVELLAQSIDLGAV</sequence>
<dbReference type="Gene3D" id="3.40.50.1240">
    <property type="entry name" value="Phosphoglycerate mutase-like"/>
    <property type="match status" value="1"/>
</dbReference>
<dbReference type="Proteomes" id="UP000585905">
    <property type="component" value="Unassembled WGS sequence"/>
</dbReference>
<dbReference type="InterPro" id="IPR013078">
    <property type="entry name" value="His_Pase_superF_clade-1"/>
</dbReference>
<protein>
    <submittedName>
        <fullName evidence="1">Broad specificity phosphatase PhoE</fullName>
    </submittedName>
</protein>
<dbReference type="Pfam" id="PF00300">
    <property type="entry name" value="His_Phos_1"/>
    <property type="match status" value="1"/>
</dbReference>
<organism evidence="1 2">
    <name type="scientific">Microcella alkalica</name>
    <dbReference type="NCBI Taxonomy" id="355930"/>
    <lineage>
        <taxon>Bacteria</taxon>
        <taxon>Bacillati</taxon>
        <taxon>Actinomycetota</taxon>
        <taxon>Actinomycetes</taxon>
        <taxon>Micrococcales</taxon>
        <taxon>Microbacteriaceae</taxon>
        <taxon>Microcella</taxon>
    </lineage>
</organism>
<dbReference type="RefSeq" id="WP_182491642.1">
    <property type="nucleotide sequence ID" value="NZ_BAAAOV010000008.1"/>
</dbReference>
<dbReference type="CDD" id="cd07067">
    <property type="entry name" value="HP_PGM_like"/>
    <property type="match status" value="1"/>
</dbReference>
<evidence type="ECO:0000313" key="2">
    <source>
        <dbReference type="Proteomes" id="UP000585905"/>
    </source>
</evidence>
<dbReference type="EMBL" id="JACGWX010000008">
    <property type="protein sequence ID" value="MBA8848866.1"/>
    <property type="molecule type" value="Genomic_DNA"/>
</dbReference>
<dbReference type="GO" id="GO:0005737">
    <property type="term" value="C:cytoplasm"/>
    <property type="evidence" value="ECO:0007669"/>
    <property type="project" value="TreeGrafter"/>
</dbReference>
<dbReference type="InterPro" id="IPR050275">
    <property type="entry name" value="PGM_Phosphatase"/>
</dbReference>
<keyword evidence="2" id="KW-1185">Reference proteome</keyword>
<evidence type="ECO:0000313" key="1">
    <source>
        <dbReference type="EMBL" id="MBA8848866.1"/>
    </source>
</evidence>
<dbReference type="PANTHER" id="PTHR48100:SF51">
    <property type="entry name" value="PHOSPHOGLYCERATE MUTASE"/>
    <property type="match status" value="1"/>
</dbReference>
<dbReference type="SMART" id="SM00855">
    <property type="entry name" value="PGAM"/>
    <property type="match status" value="1"/>
</dbReference>
<name>A0A839ECD4_9MICO</name>